<keyword evidence="4" id="KW-1185">Reference proteome</keyword>
<evidence type="ECO:0000313" key="4">
    <source>
        <dbReference type="Proteomes" id="UP000219612"/>
    </source>
</evidence>
<proteinExistence type="predicted"/>
<name>A0A285IQ33_9ACTN</name>
<dbReference type="PROSITE" id="PS51257">
    <property type="entry name" value="PROKAR_LIPOPROTEIN"/>
    <property type="match status" value="1"/>
</dbReference>
<accession>A0A285IQ33</accession>
<organism evidence="3 4">
    <name type="scientific">Paractinoplanes atraurantiacus</name>
    <dbReference type="NCBI Taxonomy" id="1036182"/>
    <lineage>
        <taxon>Bacteria</taxon>
        <taxon>Bacillati</taxon>
        <taxon>Actinomycetota</taxon>
        <taxon>Actinomycetes</taxon>
        <taxon>Micromonosporales</taxon>
        <taxon>Micromonosporaceae</taxon>
        <taxon>Paractinoplanes</taxon>
    </lineage>
</organism>
<evidence type="ECO:0000313" key="3">
    <source>
        <dbReference type="EMBL" id="SNY49807.1"/>
    </source>
</evidence>
<feature type="chain" id="PRO_5038443414" description="Lipoprotein LprG" evidence="2">
    <location>
        <begin position="25"/>
        <end position="248"/>
    </location>
</feature>
<protein>
    <recommendedName>
        <fullName evidence="5">Lipoprotein LprG</fullName>
    </recommendedName>
</protein>
<gene>
    <name evidence="3" type="ORF">SAMN05421748_110139</name>
</gene>
<evidence type="ECO:0000256" key="1">
    <source>
        <dbReference type="SAM" id="MobiDB-lite"/>
    </source>
</evidence>
<dbReference type="RefSeq" id="WP_097322234.1">
    <property type="nucleotide sequence ID" value="NZ_OBDY01000010.1"/>
</dbReference>
<dbReference type="Proteomes" id="UP000219612">
    <property type="component" value="Unassembled WGS sequence"/>
</dbReference>
<feature type="region of interest" description="Disordered" evidence="1">
    <location>
        <begin position="74"/>
        <end position="101"/>
    </location>
</feature>
<dbReference type="EMBL" id="OBDY01000010">
    <property type="protein sequence ID" value="SNY49807.1"/>
    <property type="molecule type" value="Genomic_DNA"/>
</dbReference>
<dbReference type="AlphaFoldDB" id="A0A285IQ33"/>
<feature type="signal peptide" evidence="2">
    <location>
        <begin position="1"/>
        <end position="24"/>
    </location>
</feature>
<evidence type="ECO:0008006" key="5">
    <source>
        <dbReference type="Google" id="ProtNLM"/>
    </source>
</evidence>
<reference evidence="3 4" key="1">
    <citation type="submission" date="2017-09" db="EMBL/GenBank/DDBJ databases">
        <authorList>
            <person name="Ehlers B."/>
            <person name="Leendertz F.H."/>
        </authorList>
    </citation>
    <scope>NUCLEOTIDE SEQUENCE [LARGE SCALE GENOMIC DNA]</scope>
    <source>
        <strain evidence="3 4">CGMCC 4.6857</strain>
    </source>
</reference>
<dbReference type="OrthoDB" id="3294168at2"/>
<dbReference type="Gene3D" id="2.50.20.20">
    <property type="match status" value="1"/>
</dbReference>
<sequence length="248" mass="26530">MKKSLVILALAGSMLAGCSSSAQIAHGRSSTAAAPSPSPSPLDTAKPDLITALQKTHKAPYKFAVNAAAPEKQRIQGGGTYDPKAKKLSTTTKVTGGDKDPQSRQRIVIAGDLYEKEAGEGTWVHLDLRRIKKDSYLQVDMADPNGLAAFTKSIETVRKTGPRGFSGTFDPSAGKEDFLPIGAPSIWIIGGSADFKAFTDANGWITRIDVQVNNKETLKMTTTFSAHGKPVTVAKPKRVGEAMDFYYD</sequence>
<keyword evidence="2" id="KW-0732">Signal</keyword>
<evidence type="ECO:0000256" key="2">
    <source>
        <dbReference type="SAM" id="SignalP"/>
    </source>
</evidence>